<organism evidence="1 2">
    <name type="scientific">Spiromyces aspiralis</name>
    <dbReference type="NCBI Taxonomy" id="68401"/>
    <lineage>
        <taxon>Eukaryota</taxon>
        <taxon>Fungi</taxon>
        <taxon>Fungi incertae sedis</taxon>
        <taxon>Zoopagomycota</taxon>
        <taxon>Kickxellomycotina</taxon>
        <taxon>Kickxellomycetes</taxon>
        <taxon>Kickxellales</taxon>
        <taxon>Kickxellaceae</taxon>
        <taxon>Spiromyces</taxon>
    </lineage>
</organism>
<protein>
    <submittedName>
        <fullName evidence="1">Uncharacterized protein</fullName>
    </submittedName>
</protein>
<accession>A0ACC1HTR3</accession>
<comment type="caution">
    <text evidence="1">The sequence shown here is derived from an EMBL/GenBank/DDBJ whole genome shotgun (WGS) entry which is preliminary data.</text>
</comment>
<gene>
    <name evidence="1" type="ORF">EV182_000991</name>
</gene>
<proteinExistence type="predicted"/>
<evidence type="ECO:0000313" key="1">
    <source>
        <dbReference type="EMBL" id="KAJ1679948.1"/>
    </source>
</evidence>
<reference evidence="1" key="1">
    <citation type="submission" date="2022-06" db="EMBL/GenBank/DDBJ databases">
        <title>Phylogenomic reconstructions and comparative analyses of Kickxellomycotina fungi.</title>
        <authorList>
            <person name="Reynolds N.K."/>
            <person name="Stajich J.E."/>
            <person name="Barry K."/>
            <person name="Grigoriev I.V."/>
            <person name="Crous P."/>
            <person name="Smith M.E."/>
        </authorList>
    </citation>
    <scope>NUCLEOTIDE SEQUENCE</scope>
    <source>
        <strain evidence="1">RSA 2271</strain>
    </source>
</reference>
<name>A0ACC1HTR3_9FUNG</name>
<evidence type="ECO:0000313" key="2">
    <source>
        <dbReference type="Proteomes" id="UP001145114"/>
    </source>
</evidence>
<feature type="non-terminal residue" evidence="1">
    <location>
        <position position="637"/>
    </location>
</feature>
<dbReference type="Proteomes" id="UP001145114">
    <property type="component" value="Unassembled WGS sequence"/>
</dbReference>
<sequence>MINTGDLLLLVASFSTFSYLGWNFLVRKLLETVDVTSSVELFPSIRLDASANGALPGMMEKVGASSSDKLGSSAATTSFLHPAATVTTITTTTPSPTLEPTSNGASSATVSPTMSGIGRDYSSGAPRSGSTTPLIGGVAGAGGGGLRRMKKLRHAHTLAVSLLFSITMGLSGTLFELIIFEILNVLDESTRYLVWKWVLWMVLGMVVLVIPFYQCFAFLTKFGRPSRVRRRFSFFLSIILWSVFFYAFWKLGSHFPIQGVLDPSRQQQQQQQVMAWEPEGTAALHGLHESGIGTLNAAATLVTGYISMAGETLHGANIGNVMAISPLMARVGVIGVTVMAMIAGFGAVNNPYNSLFMFVRKVTTSQIVALERQLQHTIDLANTKKRRLALLELQMEEDHAAQLSSGFVHRMFSRVSGTVHSTSNKVEMLRAEIEALEALCMQIYNDLEMLNIERERYKESQTLKGKYRNVLGYFFSILCIYKTFTSLSNILFYQVKHQDPVSKVISIATTNMNMSKVDVALLSQQVSFLFVGVIVVFSIRGLLIQITKLFKAFSSLASPANIVLFLTQTMGMYFLAMVLMLRMNLPPEYRKIITGVLGDIKFEFYKQWFDVIFLMSALASLVFVYFLHQSQKEMVEA</sequence>
<dbReference type="EMBL" id="JAMZIH010000102">
    <property type="protein sequence ID" value="KAJ1679948.1"/>
    <property type="molecule type" value="Genomic_DNA"/>
</dbReference>
<keyword evidence="2" id="KW-1185">Reference proteome</keyword>